<dbReference type="InterPro" id="IPR011008">
    <property type="entry name" value="Dimeric_a/b-barrel"/>
</dbReference>
<dbReference type="PANTHER" id="PTHR30154">
    <property type="entry name" value="LEUCINE-RESPONSIVE REGULATORY PROTEIN"/>
    <property type="match status" value="1"/>
</dbReference>
<dbReference type="InterPro" id="IPR036390">
    <property type="entry name" value="WH_DNA-bd_sf"/>
</dbReference>
<dbReference type="Proteomes" id="UP001497602">
    <property type="component" value="Unassembled WGS sequence"/>
</dbReference>
<dbReference type="PRINTS" id="PR00033">
    <property type="entry name" value="HTHASNC"/>
</dbReference>
<dbReference type="Pfam" id="PF01037">
    <property type="entry name" value="AsnC_trans_reg"/>
    <property type="match status" value="1"/>
</dbReference>
<dbReference type="InterPro" id="IPR000485">
    <property type="entry name" value="AsnC-type_HTH_dom"/>
</dbReference>
<reference evidence="5 6" key="1">
    <citation type="submission" date="2024-05" db="EMBL/GenBank/DDBJ databases">
        <authorList>
            <person name="Duchaud E."/>
        </authorList>
    </citation>
    <scope>NUCLEOTIDE SEQUENCE [LARGE SCALE GENOMIC DNA]</scope>
    <source>
        <strain evidence="5">Ena-SAMPLE-TAB-13-05-2024-13:56:06:370-140305</strain>
    </source>
</reference>
<evidence type="ECO:0000259" key="4">
    <source>
        <dbReference type="PROSITE" id="PS50956"/>
    </source>
</evidence>
<dbReference type="RefSeq" id="WP_348705333.1">
    <property type="nucleotide sequence ID" value="NZ_CAXIYA010000033.1"/>
</dbReference>
<dbReference type="Gene3D" id="1.10.10.10">
    <property type="entry name" value="Winged helix-like DNA-binding domain superfamily/Winged helix DNA-binding domain"/>
    <property type="match status" value="1"/>
</dbReference>
<proteinExistence type="predicted"/>
<keyword evidence="3" id="KW-0804">Transcription</keyword>
<organism evidence="5 6">
    <name type="scientific">Tenacibaculum vairaonense</name>
    <dbReference type="NCBI Taxonomy" id="3137860"/>
    <lineage>
        <taxon>Bacteria</taxon>
        <taxon>Pseudomonadati</taxon>
        <taxon>Bacteroidota</taxon>
        <taxon>Flavobacteriia</taxon>
        <taxon>Flavobacteriales</taxon>
        <taxon>Flavobacteriaceae</taxon>
        <taxon>Tenacibaculum</taxon>
    </lineage>
</organism>
<dbReference type="SMART" id="SM00344">
    <property type="entry name" value="HTH_ASNC"/>
    <property type="match status" value="1"/>
</dbReference>
<dbReference type="Gene3D" id="3.30.70.920">
    <property type="match status" value="1"/>
</dbReference>
<dbReference type="SUPFAM" id="SSF46785">
    <property type="entry name" value="Winged helix' DNA-binding domain"/>
    <property type="match status" value="1"/>
</dbReference>
<keyword evidence="2" id="KW-0238">DNA-binding</keyword>
<dbReference type="InterPro" id="IPR036388">
    <property type="entry name" value="WH-like_DNA-bd_sf"/>
</dbReference>
<dbReference type="Pfam" id="PF13412">
    <property type="entry name" value="HTH_24"/>
    <property type="match status" value="1"/>
</dbReference>
<feature type="domain" description="HTH asnC-type" evidence="4">
    <location>
        <begin position="3"/>
        <end position="64"/>
    </location>
</feature>
<dbReference type="InterPro" id="IPR019888">
    <property type="entry name" value="Tscrpt_reg_AsnC-like"/>
</dbReference>
<sequence>MRLDNTDKKLLTLLQNDSKQTTKSLALQLGLSVTAVYERIKKLEKESVIKQYVALVNKNKVDKNLLVFCHIKLVKHTKEFIADFEKEIKSLHEVTECFHVSGEYDYVLKIYIKDMDSYREFMVNKVTGLKHIGSTHSVFTIGEVKNTTTISILES</sequence>
<keyword evidence="6" id="KW-1185">Reference proteome</keyword>
<dbReference type="InterPro" id="IPR019887">
    <property type="entry name" value="Tscrpt_reg_AsnC/Lrp_C"/>
</dbReference>
<evidence type="ECO:0000313" key="5">
    <source>
        <dbReference type="EMBL" id="CAL2106958.1"/>
    </source>
</evidence>
<dbReference type="EMBL" id="CAXJRC010000022">
    <property type="protein sequence ID" value="CAL2106958.1"/>
    <property type="molecule type" value="Genomic_DNA"/>
</dbReference>
<protein>
    <submittedName>
        <fullName evidence="5">Lrp/AsnC family transcriptional regulator, leucine-responsive regulatory protein</fullName>
    </submittedName>
</protein>
<gene>
    <name evidence="5" type="ORF">T190115A13A_20238</name>
</gene>
<evidence type="ECO:0000256" key="3">
    <source>
        <dbReference type="ARBA" id="ARBA00023163"/>
    </source>
</evidence>
<comment type="caution">
    <text evidence="5">The sequence shown here is derived from an EMBL/GenBank/DDBJ whole genome shotgun (WGS) entry which is preliminary data.</text>
</comment>
<dbReference type="CDD" id="cd00090">
    <property type="entry name" value="HTH_ARSR"/>
    <property type="match status" value="1"/>
</dbReference>
<dbReference type="InterPro" id="IPR011991">
    <property type="entry name" value="ArsR-like_HTH"/>
</dbReference>
<dbReference type="PROSITE" id="PS50956">
    <property type="entry name" value="HTH_ASNC_2"/>
    <property type="match status" value="1"/>
</dbReference>
<dbReference type="SUPFAM" id="SSF54909">
    <property type="entry name" value="Dimeric alpha+beta barrel"/>
    <property type="match status" value="1"/>
</dbReference>
<dbReference type="PANTHER" id="PTHR30154:SF34">
    <property type="entry name" value="TRANSCRIPTIONAL REGULATOR AZLB"/>
    <property type="match status" value="1"/>
</dbReference>
<name>A0ABM9PMN2_9FLAO</name>
<accession>A0ABM9PMN2</accession>
<keyword evidence="1" id="KW-0805">Transcription regulation</keyword>
<evidence type="ECO:0000256" key="1">
    <source>
        <dbReference type="ARBA" id="ARBA00023015"/>
    </source>
</evidence>
<evidence type="ECO:0000313" key="6">
    <source>
        <dbReference type="Proteomes" id="UP001497602"/>
    </source>
</evidence>
<evidence type="ECO:0000256" key="2">
    <source>
        <dbReference type="ARBA" id="ARBA00023125"/>
    </source>
</evidence>